<dbReference type="InterPro" id="IPR011538">
    <property type="entry name" value="Nuo51_FMN-bd"/>
</dbReference>
<proteinExistence type="inferred from homology"/>
<dbReference type="PANTHER" id="PTHR43578:SF3">
    <property type="entry name" value="NADH-QUINONE OXIDOREDUCTASE SUBUNIT F"/>
    <property type="match status" value="1"/>
</dbReference>
<dbReference type="SUPFAM" id="SSF142984">
    <property type="entry name" value="Nqo1 middle domain-like"/>
    <property type="match status" value="1"/>
</dbReference>
<dbReference type="GO" id="GO:0046872">
    <property type="term" value="F:metal ion binding"/>
    <property type="evidence" value="ECO:0007669"/>
    <property type="project" value="UniProtKB-KW"/>
</dbReference>
<name>A0A366GZJ3_9BURK</name>
<dbReference type="Pfam" id="PF10589">
    <property type="entry name" value="NADH_4Fe-4S"/>
    <property type="match status" value="1"/>
</dbReference>
<accession>A0A366GZJ3</accession>
<evidence type="ECO:0000313" key="9">
    <source>
        <dbReference type="Proteomes" id="UP000253628"/>
    </source>
</evidence>
<comment type="caution">
    <text evidence="8">The sequence shown here is derived from an EMBL/GenBank/DDBJ whole genome shotgun (WGS) entry which is preliminary data.</text>
</comment>
<comment type="similarity">
    <text evidence="2">Belongs to the complex I 51 kDa subunit family.</text>
</comment>
<sequence length="415" mass="44223">MPGGRALRPPGRLLAMQNIFDESALTELASSQGIPERVAPALARVRRMAPEWLLDQVQEAGLEGKGGARFPSYRKMRLHRLQEAPVKHLIVNGAEHEPGSSKDSWLLTHHPRVVVDGALCVAHEVGATDVHFAVNEINQDALQAIRTAVNDVRRTVVNLPNIHVNVVPDVYVVGEETALIKALEGMPPMPAGRPPFPIQSGLHGRSTLVHNAETMAHVPYIALAGSDMYRSMGPTGLGPTLCTFGEEFVRSGVRLVPQGISIQVLIDDFGGGLGSGRKIVAVQPGGPSSAFLSSADFHCTFDAPSLKAVGSSLGCAAVRAYADVEAVINDLKEIADFFAASSCGQCPPCGMQTRMLATIVGQLSAGKARRKAIDQIPLIVQANQGKGLCGLIQMPVSPIESLIRLFPDEVAERVM</sequence>
<organism evidence="8 9">
    <name type="scientific">Eoetvoesiella caeni</name>
    <dbReference type="NCBI Taxonomy" id="645616"/>
    <lineage>
        <taxon>Bacteria</taxon>
        <taxon>Pseudomonadati</taxon>
        <taxon>Pseudomonadota</taxon>
        <taxon>Betaproteobacteria</taxon>
        <taxon>Burkholderiales</taxon>
        <taxon>Alcaligenaceae</taxon>
        <taxon>Eoetvoesiella</taxon>
    </lineage>
</organism>
<dbReference type="InterPro" id="IPR037207">
    <property type="entry name" value="Nuop51_4Fe4S-bd_sf"/>
</dbReference>
<keyword evidence="5" id="KW-0408">Iron</keyword>
<reference evidence="8 9" key="1">
    <citation type="submission" date="2018-06" db="EMBL/GenBank/DDBJ databases">
        <title>Genomic Encyclopedia of Type Strains, Phase IV (KMG-IV): sequencing the most valuable type-strain genomes for metagenomic binning, comparative biology and taxonomic classification.</title>
        <authorList>
            <person name="Goeker M."/>
        </authorList>
    </citation>
    <scope>NUCLEOTIDE SEQUENCE [LARGE SCALE GENOMIC DNA]</scope>
    <source>
        <strain evidence="8 9">DSM 25520</strain>
    </source>
</reference>
<evidence type="ECO:0000256" key="5">
    <source>
        <dbReference type="ARBA" id="ARBA00023004"/>
    </source>
</evidence>
<dbReference type="Gene3D" id="1.20.1440.230">
    <property type="entry name" value="NADH-ubiquinone oxidoreductase 51kDa subunit, iron-sulphur binding domain"/>
    <property type="match status" value="1"/>
</dbReference>
<evidence type="ECO:0000256" key="6">
    <source>
        <dbReference type="ARBA" id="ARBA00023014"/>
    </source>
</evidence>
<evidence type="ECO:0000256" key="1">
    <source>
        <dbReference type="ARBA" id="ARBA00001917"/>
    </source>
</evidence>
<dbReference type="InterPro" id="IPR019575">
    <property type="entry name" value="Nuop51_4Fe4S-bd"/>
</dbReference>
<dbReference type="Gene3D" id="3.40.50.11540">
    <property type="entry name" value="NADH-ubiquinone oxidoreductase 51kDa subunit"/>
    <property type="match status" value="1"/>
</dbReference>
<gene>
    <name evidence="8" type="ORF">DFR37_12318</name>
</gene>
<evidence type="ECO:0000256" key="2">
    <source>
        <dbReference type="ARBA" id="ARBA00007523"/>
    </source>
</evidence>
<dbReference type="EMBL" id="QNRQ01000023">
    <property type="protein sequence ID" value="RBP34990.1"/>
    <property type="molecule type" value="Genomic_DNA"/>
</dbReference>
<dbReference type="InterPro" id="IPR037225">
    <property type="entry name" value="Nuo51_FMN-bd_sf"/>
</dbReference>
<evidence type="ECO:0000256" key="3">
    <source>
        <dbReference type="ARBA" id="ARBA00022485"/>
    </source>
</evidence>
<protein>
    <submittedName>
        <fullName evidence="8">NADH-quinone oxidoreductase subunit F</fullName>
    </submittedName>
</protein>
<evidence type="ECO:0000256" key="4">
    <source>
        <dbReference type="ARBA" id="ARBA00022723"/>
    </source>
</evidence>
<dbReference type="AlphaFoldDB" id="A0A366GZJ3"/>
<dbReference type="PANTHER" id="PTHR43578">
    <property type="entry name" value="NADH-QUINONE OXIDOREDUCTASE SUBUNIT F"/>
    <property type="match status" value="1"/>
</dbReference>
<feature type="domain" description="NADH-ubiquinone oxidoreductase 51kDa subunit iron-sulphur binding" evidence="7">
    <location>
        <begin position="328"/>
        <end position="373"/>
    </location>
</feature>
<keyword evidence="9" id="KW-1185">Reference proteome</keyword>
<dbReference type="Pfam" id="PF01512">
    <property type="entry name" value="Complex1_51K"/>
    <property type="match status" value="1"/>
</dbReference>
<comment type="cofactor">
    <cofactor evidence="1">
        <name>FMN</name>
        <dbReference type="ChEBI" id="CHEBI:58210"/>
    </cofactor>
</comment>
<evidence type="ECO:0000313" key="8">
    <source>
        <dbReference type="EMBL" id="RBP34990.1"/>
    </source>
</evidence>
<dbReference type="SUPFAM" id="SSF140490">
    <property type="entry name" value="Nqo1C-terminal domain-like"/>
    <property type="match status" value="1"/>
</dbReference>
<dbReference type="Gene3D" id="3.10.20.600">
    <property type="match status" value="1"/>
</dbReference>
<dbReference type="SUPFAM" id="SSF142019">
    <property type="entry name" value="Nqo1 FMN-binding domain-like"/>
    <property type="match status" value="1"/>
</dbReference>
<dbReference type="Proteomes" id="UP000253628">
    <property type="component" value="Unassembled WGS sequence"/>
</dbReference>
<keyword evidence="3" id="KW-0004">4Fe-4S</keyword>
<dbReference type="GO" id="GO:0051539">
    <property type="term" value="F:4 iron, 4 sulfur cluster binding"/>
    <property type="evidence" value="ECO:0007669"/>
    <property type="project" value="UniProtKB-KW"/>
</dbReference>
<evidence type="ECO:0000259" key="7">
    <source>
        <dbReference type="SMART" id="SM00928"/>
    </source>
</evidence>
<keyword evidence="6" id="KW-0411">Iron-sulfur</keyword>
<keyword evidence="4" id="KW-0479">Metal-binding</keyword>
<dbReference type="SMART" id="SM00928">
    <property type="entry name" value="NADH_4Fe-4S"/>
    <property type="match status" value="1"/>
</dbReference>